<dbReference type="GO" id="GO:0046872">
    <property type="term" value="F:metal ion binding"/>
    <property type="evidence" value="ECO:0007669"/>
    <property type="project" value="UniProtKB-KW"/>
</dbReference>
<reference evidence="12 13" key="1">
    <citation type="journal article" date="2023" name="Arcadia Sci">
        <title>De novo assembly of a long-read Amblyomma americanum tick genome.</title>
        <authorList>
            <person name="Chou S."/>
            <person name="Poskanzer K.E."/>
            <person name="Rollins M."/>
            <person name="Thuy-Boun P.S."/>
        </authorList>
    </citation>
    <scope>NUCLEOTIDE SEQUENCE [LARGE SCALE GENOMIC DNA]</scope>
    <source>
        <strain evidence="12">F_SG_1</strain>
        <tissue evidence="12">Salivary glands</tissue>
    </source>
</reference>
<comment type="similarity">
    <text evidence="2">Belongs to the peptidase M13 family.</text>
</comment>
<dbReference type="Pfam" id="PF05649">
    <property type="entry name" value="Peptidase_M13_N"/>
    <property type="match status" value="1"/>
</dbReference>
<comment type="caution">
    <text evidence="12">The sequence shown here is derived from an EMBL/GenBank/DDBJ whole genome shotgun (WGS) entry which is preliminary data.</text>
</comment>
<keyword evidence="9" id="KW-0472">Membrane</keyword>
<evidence type="ECO:0000259" key="10">
    <source>
        <dbReference type="Pfam" id="PF01431"/>
    </source>
</evidence>
<evidence type="ECO:0000256" key="9">
    <source>
        <dbReference type="SAM" id="Phobius"/>
    </source>
</evidence>
<dbReference type="Gene3D" id="1.10.1380.10">
    <property type="entry name" value="Neutral endopeptidase , domain2"/>
    <property type="match status" value="2"/>
</dbReference>
<dbReference type="InterPro" id="IPR024079">
    <property type="entry name" value="MetalloPept_cat_dom_sf"/>
</dbReference>
<proteinExistence type="inferred from homology"/>
<dbReference type="InterPro" id="IPR042089">
    <property type="entry name" value="Peptidase_M13_dom_2"/>
</dbReference>
<evidence type="ECO:0000256" key="3">
    <source>
        <dbReference type="ARBA" id="ARBA00022670"/>
    </source>
</evidence>
<feature type="transmembrane region" description="Helical" evidence="9">
    <location>
        <begin position="180"/>
        <end position="201"/>
    </location>
</feature>
<dbReference type="InterPro" id="IPR018497">
    <property type="entry name" value="Peptidase_M13_C"/>
</dbReference>
<dbReference type="GO" id="GO:0004222">
    <property type="term" value="F:metalloendopeptidase activity"/>
    <property type="evidence" value="ECO:0007669"/>
    <property type="project" value="InterPro"/>
</dbReference>
<feature type="compositionally biased region" description="Low complexity" evidence="8">
    <location>
        <begin position="123"/>
        <end position="133"/>
    </location>
</feature>
<protein>
    <recommendedName>
        <fullName evidence="14">M13 family peptidase</fullName>
    </recommendedName>
</protein>
<feature type="region of interest" description="Disordered" evidence="8">
    <location>
        <begin position="1"/>
        <end position="22"/>
    </location>
</feature>
<dbReference type="PROSITE" id="PS51885">
    <property type="entry name" value="NEPRILYSIN"/>
    <property type="match status" value="1"/>
</dbReference>
<dbReference type="Gene3D" id="3.40.390.10">
    <property type="entry name" value="Collagenase (Catalytic Domain)"/>
    <property type="match status" value="3"/>
</dbReference>
<evidence type="ECO:0000256" key="2">
    <source>
        <dbReference type="ARBA" id="ARBA00007357"/>
    </source>
</evidence>
<organism evidence="12 13">
    <name type="scientific">Amblyomma americanum</name>
    <name type="common">Lone star tick</name>
    <dbReference type="NCBI Taxonomy" id="6943"/>
    <lineage>
        <taxon>Eukaryota</taxon>
        <taxon>Metazoa</taxon>
        <taxon>Ecdysozoa</taxon>
        <taxon>Arthropoda</taxon>
        <taxon>Chelicerata</taxon>
        <taxon>Arachnida</taxon>
        <taxon>Acari</taxon>
        <taxon>Parasitiformes</taxon>
        <taxon>Ixodida</taxon>
        <taxon>Ixodoidea</taxon>
        <taxon>Ixodidae</taxon>
        <taxon>Amblyomminae</taxon>
        <taxon>Amblyomma</taxon>
    </lineage>
</organism>
<keyword evidence="3" id="KW-0645">Protease</keyword>
<dbReference type="InterPro" id="IPR008753">
    <property type="entry name" value="Peptidase_M13_N"/>
</dbReference>
<feature type="domain" description="Peptidase M13 N-terminal" evidence="11">
    <location>
        <begin position="455"/>
        <end position="587"/>
    </location>
</feature>
<evidence type="ECO:0000313" key="13">
    <source>
        <dbReference type="Proteomes" id="UP001321473"/>
    </source>
</evidence>
<dbReference type="PANTHER" id="PTHR11733">
    <property type="entry name" value="ZINC METALLOPROTEASE FAMILY M13 NEPRILYSIN-RELATED"/>
    <property type="match status" value="1"/>
</dbReference>
<accession>A0AAQ4EQW9</accession>
<name>A0AAQ4EQW9_AMBAM</name>
<dbReference type="AlphaFoldDB" id="A0AAQ4EQW9"/>
<feature type="region of interest" description="Disordered" evidence="8">
    <location>
        <begin position="104"/>
        <end position="133"/>
    </location>
</feature>
<feature type="domain" description="Peptidase M13 C-terminal" evidence="10">
    <location>
        <begin position="746"/>
        <end position="806"/>
    </location>
</feature>
<evidence type="ECO:0000256" key="4">
    <source>
        <dbReference type="ARBA" id="ARBA00022723"/>
    </source>
</evidence>
<dbReference type="SUPFAM" id="SSF55486">
    <property type="entry name" value="Metalloproteases ('zincins'), catalytic domain"/>
    <property type="match status" value="1"/>
</dbReference>
<dbReference type="GO" id="GO:0005886">
    <property type="term" value="C:plasma membrane"/>
    <property type="evidence" value="ECO:0007669"/>
    <property type="project" value="TreeGrafter"/>
</dbReference>
<dbReference type="Proteomes" id="UP001321473">
    <property type="component" value="Unassembled WGS sequence"/>
</dbReference>
<dbReference type="EMBL" id="JARKHS020012313">
    <property type="protein sequence ID" value="KAK8776998.1"/>
    <property type="molecule type" value="Genomic_DNA"/>
</dbReference>
<evidence type="ECO:0000256" key="5">
    <source>
        <dbReference type="ARBA" id="ARBA00022801"/>
    </source>
</evidence>
<keyword evidence="13" id="KW-1185">Reference proteome</keyword>
<keyword evidence="4" id="KW-0479">Metal-binding</keyword>
<evidence type="ECO:0000256" key="1">
    <source>
        <dbReference type="ARBA" id="ARBA00001947"/>
    </source>
</evidence>
<evidence type="ECO:0008006" key="14">
    <source>
        <dbReference type="Google" id="ProtNLM"/>
    </source>
</evidence>
<dbReference type="PANTHER" id="PTHR11733:SF241">
    <property type="entry name" value="GH26575P-RELATED"/>
    <property type="match status" value="1"/>
</dbReference>
<comment type="cofactor">
    <cofactor evidence="1">
        <name>Zn(2+)</name>
        <dbReference type="ChEBI" id="CHEBI:29105"/>
    </cofactor>
</comment>
<sequence>MAGAVEASSPHIPPAAAASRATTTSCGGSFATALEGAGAEAPAVKIVFEGTTVEGPSAKFVIPTVPVTPEPAVVVEPPNQTVVCVTATPPTSLSARRSEECRTVEIKPSSAAHSVDDAHDNESSQISEGSSSQVTTVWHPRFLEHWEQEKPEVKSTLSAPRENRFYGTFMKNFPRRGHNMLYVILLVGTLAGMAAAFSIYARRHVRAVSTENDADTDGGGQQPWMFGPWSQGDASALAAKKASCLNPSCSRQVAQLSRSLDASVSPCENLYGHVCSVRQTAADEQLALHTESRAVSFFKGIGSPDKDLPVAAASRRLWKDCVDLATLSKLGKVPLQALLNLTGLGGWPYVQDAPLPEVWGAAGRLQRLMGLAPLVAVAALPDGAVHLLAGDQVGLETDDVLDSMLALRRNSSRLRELAADVADVGRRLSGLRDRQQPSDDAVPRSFLEAALNGMKHGAVHAEPALGAYVRLVRDSSAQAVLNLLGYRLVRHVDLLAPPAVKADLNSGALSSRESRCVRLVLEQALPGDAAEYVRYASLRDRLDFGLVRAMAAQLKRTLLDRLTALRWMDAATRRSATARLRELKVRFFFDRYEGANESALARPPTALPSQALATYQRFREARFRLLLRGGADSAAAEDQHCSYDSAYKVLFVRLSAVEVRDTESPLWPPLLAARMGPCLARCLVSALLPQGAAGVHWSAAARTRLDALRSCLRAQRGPASLVDGAALAPAKELFDAHSARIAQPGNWDQVFYLEYAHSLCEGPSRRLAQPDGPHWERVNGALANDAAFQRAFQCRPGNRMLPEKSCPFWE</sequence>
<evidence type="ECO:0000259" key="11">
    <source>
        <dbReference type="Pfam" id="PF05649"/>
    </source>
</evidence>
<dbReference type="InterPro" id="IPR000718">
    <property type="entry name" value="Peptidase_M13"/>
</dbReference>
<keyword evidence="5" id="KW-0378">Hydrolase</keyword>
<dbReference type="GO" id="GO:0016485">
    <property type="term" value="P:protein processing"/>
    <property type="evidence" value="ECO:0007669"/>
    <property type="project" value="TreeGrafter"/>
</dbReference>
<dbReference type="Pfam" id="PF01431">
    <property type="entry name" value="Peptidase_M13"/>
    <property type="match status" value="1"/>
</dbReference>
<keyword evidence="9" id="KW-1133">Transmembrane helix</keyword>
<keyword evidence="9" id="KW-0812">Transmembrane</keyword>
<evidence type="ECO:0000256" key="8">
    <source>
        <dbReference type="SAM" id="MobiDB-lite"/>
    </source>
</evidence>
<evidence type="ECO:0000256" key="6">
    <source>
        <dbReference type="ARBA" id="ARBA00022833"/>
    </source>
</evidence>
<feature type="compositionally biased region" description="Low complexity" evidence="8">
    <location>
        <begin position="7"/>
        <end position="22"/>
    </location>
</feature>
<keyword evidence="6" id="KW-0862">Zinc</keyword>
<keyword evidence="7" id="KW-0482">Metalloprotease</keyword>
<gene>
    <name evidence="12" type="ORF">V5799_029650</name>
</gene>
<evidence type="ECO:0000256" key="7">
    <source>
        <dbReference type="ARBA" id="ARBA00023049"/>
    </source>
</evidence>
<evidence type="ECO:0000313" key="12">
    <source>
        <dbReference type="EMBL" id="KAK8776998.1"/>
    </source>
</evidence>